<accession>A0A9Q0KFI4</accession>
<gene>
    <name evidence="10" type="ORF">NE237_016263</name>
</gene>
<name>A0A9Q0KFI4_9MAGN</name>
<evidence type="ECO:0000256" key="2">
    <source>
        <dbReference type="ARBA" id="ARBA00022692"/>
    </source>
</evidence>
<feature type="transmembrane region" description="Helical" evidence="6">
    <location>
        <begin position="242"/>
        <end position="268"/>
    </location>
</feature>
<dbReference type="InterPro" id="IPR054103">
    <property type="entry name" value="CAND6-7_N"/>
</dbReference>
<feature type="domain" description="CAND6/7 N-terminal" evidence="9">
    <location>
        <begin position="31"/>
        <end position="158"/>
    </location>
</feature>
<dbReference type="PANTHER" id="PTHR21229:SF21">
    <property type="entry name" value="OS04G0508600 PROTEIN"/>
    <property type="match status" value="1"/>
</dbReference>
<evidence type="ECO:0000256" key="1">
    <source>
        <dbReference type="ARBA" id="ARBA00004141"/>
    </source>
</evidence>
<comment type="caution">
    <text evidence="10">The sequence shown here is derived from an EMBL/GenBank/DDBJ whole genome shotgun (WGS) entry which is preliminary data.</text>
</comment>
<evidence type="ECO:0000313" key="10">
    <source>
        <dbReference type="EMBL" id="KAJ4969562.1"/>
    </source>
</evidence>
<keyword evidence="5 6" id="KW-0472">Membrane</keyword>
<reference evidence="10" key="1">
    <citation type="journal article" date="2023" name="Plant J.">
        <title>The genome of the king protea, Protea cynaroides.</title>
        <authorList>
            <person name="Chang J."/>
            <person name="Duong T.A."/>
            <person name="Schoeman C."/>
            <person name="Ma X."/>
            <person name="Roodt D."/>
            <person name="Barker N."/>
            <person name="Li Z."/>
            <person name="Van de Peer Y."/>
            <person name="Mizrachi E."/>
        </authorList>
    </citation>
    <scope>NUCLEOTIDE SEQUENCE</scope>
    <source>
        <tissue evidence="10">Young leaves</tissue>
    </source>
</reference>
<dbReference type="PANTHER" id="PTHR21229">
    <property type="entry name" value="LUNG SEVEN TRANSMEMBRANE RECEPTOR"/>
    <property type="match status" value="1"/>
</dbReference>
<comment type="subcellular location">
    <subcellularLocation>
        <location evidence="1">Membrane</location>
        <topology evidence="1">Multi-pass membrane protein</topology>
    </subcellularLocation>
</comment>
<evidence type="ECO:0000256" key="6">
    <source>
        <dbReference type="SAM" id="Phobius"/>
    </source>
</evidence>
<evidence type="ECO:0008006" key="12">
    <source>
        <dbReference type="Google" id="ProtNLM"/>
    </source>
</evidence>
<evidence type="ECO:0000256" key="7">
    <source>
        <dbReference type="SAM" id="SignalP"/>
    </source>
</evidence>
<organism evidence="10 11">
    <name type="scientific">Protea cynaroides</name>
    <dbReference type="NCBI Taxonomy" id="273540"/>
    <lineage>
        <taxon>Eukaryota</taxon>
        <taxon>Viridiplantae</taxon>
        <taxon>Streptophyta</taxon>
        <taxon>Embryophyta</taxon>
        <taxon>Tracheophyta</taxon>
        <taxon>Spermatophyta</taxon>
        <taxon>Magnoliopsida</taxon>
        <taxon>Proteales</taxon>
        <taxon>Proteaceae</taxon>
        <taxon>Protea</taxon>
    </lineage>
</organism>
<dbReference type="OrthoDB" id="29657at2759"/>
<feature type="transmembrane region" description="Helical" evidence="6">
    <location>
        <begin position="388"/>
        <end position="409"/>
    </location>
</feature>
<sequence>MGSFHLLILQLLPVLCIISSIPFSISEIQNTRIEEDSRPMILFEQFGFARFGHVSISIKDVSWRSRQPNAELNPSSMGFFLLRESSYGKILNESEYTEHFCVVWSRYVKLLVKFDQLNLNATYNGTIIVDDPDEYSLVFGNCQPEFEVSMDVHTEMYNMKDGRKDFLPAGQTQLPTIYFIFFIIYSIFFLIWVFICFKQRPTVDKIHLIMGALLIVKALKILCASEDKSFVRRTGTPHGWDVAFYIFSFLKGIMLFTVIVLIGTGWSFLKPYLQDREKKVLMIVIPLQVLENLATVVINETGPATKDWLTWNQLFLLIDIVCCCAVFFPIIWSIRSLREASKTDGKAARNLAKLTLFKQFYIVVVGYLYFTRVVASAVGALIDYKIEWVMTAAVEGASLGFYLFIFCNFQPTEKNPYFVIDDEEEAAAAKELEDDDSFEL</sequence>
<feature type="transmembrane region" description="Helical" evidence="6">
    <location>
        <begin position="360"/>
        <end position="382"/>
    </location>
</feature>
<dbReference type="GO" id="GO:0016020">
    <property type="term" value="C:membrane"/>
    <property type="evidence" value="ECO:0007669"/>
    <property type="project" value="UniProtKB-SubCell"/>
</dbReference>
<proteinExistence type="predicted"/>
<keyword evidence="2 6" id="KW-0812">Transmembrane</keyword>
<feature type="transmembrane region" description="Helical" evidence="6">
    <location>
        <begin position="177"/>
        <end position="197"/>
    </location>
</feature>
<evidence type="ECO:0000259" key="9">
    <source>
        <dbReference type="Pfam" id="PF21904"/>
    </source>
</evidence>
<dbReference type="EMBL" id="JAMYWD010000006">
    <property type="protein sequence ID" value="KAJ4969562.1"/>
    <property type="molecule type" value="Genomic_DNA"/>
</dbReference>
<evidence type="ECO:0000256" key="4">
    <source>
        <dbReference type="ARBA" id="ARBA00022989"/>
    </source>
</evidence>
<dbReference type="AlphaFoldDB" id="A0A9Q0KFI4"/>
<evidence type="ECO:0000313" key="11">
    <source>
        <dbReference type="Proteomes" id="UP001141806"/>
    </source>
</evidence>
<feature type="chain" id="PRO_5040352900" description="Protein GPR107-like" evidence="7">
    <location>
        <begin position="21"/>
        <end position="440"/>
    </location>
</feature>
<keyword evidence="4 6" id="KW-1133">Transmembrane helix</keyword>
<feature type="signal peptide" evidence="7">
    <location>
        <begin position="1"/>
        <end position="20"/>
    </location>
</feature>
<evidence type="ECO:0000256" key="3">
    <source>
        <dbReference type="ARBA" id="ARBA00022729"/>
    </source>
</evidence>
<feature type="transmembrane region" description="Helical" evidence="6">
    <location>
        <begin position="310"/>
        <end position="332"/>
    </location>
</feature>
<keyword evidence="3 7" id="KW-0732">Signal</keyword>
<feature type="domain" description="GOST seven transmembrane" evidence="8">
    <location>
        <begin position="175"/>
        <end position="416"/>
    </location>
</feature>
<evidence type="ECO:0000256" key="5">
    <source>
        <dbReference type="ARBA" id="ARBA00023136"/>
    </source>
</evidence>
<dbReference type="Proteomes" id="UP001141806">
    <property type="component" value="Unassembled WGS sequence"/>
</dbReference>
<feature type="transmembrane region" description="Helical" evidence="6">
    <location>
        <begin position="206"/>
        <end position="222"/>
    </location>
</feature>
<keyword evidence="11" id="KW-1185">Reference proteome</keyword>
<protein>
    <recommendedName>
        <fullName evidence="12">Protein GPR107-like</fullName>
    </recommendedName>
</protein>
<dbReference type="GO" id="GO:0005794">
    <property type="term" value="C:Golgi apparatus"/>
    <property type="evidence" value="ECO:0007669"/>
    <property type="project" value="TreeGrafter"/>
</dbReference>
<dbReference type="InterPro" id="IPR009637">
    <property type="entry name" value="GPR107/GPR108-like"/>
</dbReference>
<evidence type="ECO:0000259" key="8">
    <source>
        <dbReference type="Pfam" id="PF06814"/>
    </source>
</evidence>
<dbReference type="Pfam" id="PF06814">
    <property type="entry name" value="GOST_TM"/>
    <property type="match status" value="1"/>
</dbReference>
<dbReference type="Pfam" id="PF21904">
    <property type="entry name" value="CAND6-7_N"/>
    <property type="match status" value="1"/>
</dbReference>
<dbReference type="InterPro" id="IPR053937">
    <property type="entry name" value="GOST_TM"/>
</dbReference>